<dbReference type="GO" id="GO:0017148">
    <property type="term" value="P:negative regulation of translation"/>
    <property type="evidence" value="ECO:0007669"/>
    <property type="project" value="UniProtKB-UniRule"/>
</dbReference>
<dbReference type="InterPro" id="IPR004394">
    <property type="entry name" value="Iojap/RsfS/C7orf30"/>
</dbReference>
<evidence type="ECO:0000313" key="3">
    <source>
        <dbReference type="EMBL" id="AOZ96377.1"/>
    </source>
</evidence>
<proteinExistence type="inferred from homology"/>
<dbReference type="Pfam" id="PF02410">
    <property type="entry name" value="RsfS"/>
    <property type="match status" value="1"/>
</dbReference>
<dbReference type="KEGG" id="bhu:bhn_I1343"/>
<comment type="subcellular location">
    <subcellularLocation>
        <location evidence="2">Cytoplasm</location>
    </subcellularLocation>
</comment>
<dbReference type="GO" id="GO:0042256">
    <property type="term" value="P:cytosolic ribosome assembly"/>
    <property type="evidence" value="ECO:0007669"/>
    <property type="project" value="UniProtKB-UniRule"/>
</dbReference>
<dbReference type="GO" id="GO:0005737">
    <property type="term" value="C:cytoplasm"/>
    <property type="evidence" value="ECO:0007669"/>
    <property type="project" value="UniProtKB-SubCell"/>
</dbReference>
<sequence length="120" mass="13481">MADLSVSKKMAAMAVDALEDRKGEDVHVIDISEISTLADYFVIASGTNINQVQALADNVQEVLGRQGFMTKDVEGYDAGNWVLLDFGDIIVHVFDNENRLFYDLERIWRDGKLVDTNELK</sequence>
<dbReference type="NCBIfam" id="TIGR00090">
    <property type="entry name" value="rsfS_iojap_ybeB"/>
    <property type="match status" value="1"/>
</dbReference>
<gene>
    <name evidence="2" type="primary">rsfS</name>
    <name evidence="3" type="ORF">bhn_I1343</name>
</gene>
<comment type="similarity">
    <text evidence="1 2">Belongs to the Iojap/RsfS family.</text>
</comment>
<dbReference type="EMBL" id="CP017831">
    <property type="protein sequence ID" value="AOZ96377.1"/>
    <property type="molecule type" value="Genomic_DNA"/>
</dbReference>
<keyword evidence="2" id="KW-0810">Translation regulation</keyword>
<protein>
    <recommendedName>
        <fullName evidence="2">Ribosomal silencing factor RsfS</fullName>
    </recommendedName>
</protein>
<keyword evidence="2" id="KW-0963">Cytoplasm</keyword>
<dbReference type="OrthoDB" id="9793681at2"/>
<dbReference type="HAMAP" id="MF_01477">
    <property type="entry name" value="Iojap_RsfS"/>
    <property type="match status" value="1"/>
</dbReference>
<evidence type="ECO:0000256" key="1">
    <source>
        <dbReference type="ARBA" id="ARBA00010574"/>
    </source>
</evidence>
<dbReference type="Proteomes" id="UP000179284">
    <property type="component" value="Chromosome I"/>
</dbReference>
<dbReference type="GO" id="GO:0090071">
    <property type="term" value="P:negative regulation of ribosome biogenesis"/>
    <property type="evidence" value="ECO:0007669"/>
    <property type="project" value="UniProtKB-UniRule"/>
</dbReference>
<dbReference type="InterPro" id="IPR043519">
    <property type="entry name" value="NT_sf"/>
</dbReference>
<evidence type="ECO:0000313" key="4">
    <source>
        <dbReference type="Proteomes" id="UP000179284"/>
    </source>
</evidence>
<comment type="subunit">
    <text evidence="2">Interacts with ribosomal protein uL14 (rplN).</text>
</comment>
<comment type="function">
    <text evidence="2">Functions as a ribosomal silencing factor. Interacts with ribosomal protein uL14 (rplN), blocking formation of intersubunit bridge B8. Prevents association of the 30S and 50S ribosomal subunits and the formation of functional ribosomes, thus repressing translation.</text>
</comment>
<organism evidence="3 4">
    <name type="scientific">Butyrivibrio hungatei</name>
    <dbReference type="NCBI Taxonomy" id="185008"/>
    <lineage>
        <taxon>Bacteria</taxon>
        <taxon>Bacillati</taxon>
        <taxon>Bacillota</taxon>
        <taxon>Clostridia</taxon>
        <taxon>Lachnospirales</taxon>
        <taxon>Lachnospiraceae</taxon>
        <taxon>Butyrivibrio</taxon>
    </lineage>
</organism>
<keyword evidence="4" id="KW-1185">Reference proteome</keyword>
<name>A0A1D9P1A1_9FIRM</name>
<dbReference type="PANTHER" id="PTHR21043:SF0">
    <property type="entry name" value="MITOCHONDRIAL ASSEMBLY OF RIBOSOMAL LARGE SUBUNIT PROTEIN 1"/>
    <property type="match status" value="1"/>
</dbReference>
<dbReference type="PANTHER" id="PTHR21043">
    <property type="entry name" value="IOJAP SUPERFAMILY ORTHOLOG"/>
    <property type="match status" value="1"/>
</dbReference>
<dbReference type="RefSeq" id="WP_071176070.1">
    <property type="nucleotide sequence ID" value="NZ_CP017831.1"/>
</dbReference>
<dbReference type="AlphaFoldDB" id="A0A1D9P1A1"/>
<dbReference type="Gene3D" id="3.30.460.10">
    <property type="entry name" value="Beta Polymerase, domain 2"/>
    <property type="match status" value="1"/>
</dbReference>
<keyword evidence="2" id="KW-0678">Repressor</keyword>
<reference evidence="4" key="1">
    <citation type="submission" date="2016-10" db="EMBL/GenBank/DDBJ databases">
        <title>The complete genome sequence of the rumen bacterium Butyrivibrio hungatei MB2003.</title>
        <authorList>
            <person name="Palevich N."/>
            <person name="Kelly W.J."/>
            <person name="Leahy S.C."/>
            <person name="Altermann E."/>
            <person name="Rakonjac J."/>
            <person name="Attwood G.T."/>
        </authorList>
    </citation>
    <scope>NUCLEOTIDE SEQUENCE [LARGE SCALE GENOMIC DNA]</scope>
    <source>
        <strain evidence="4">MB2003</strain>
    </source>
</reference>
<dbReference type="SUPFAM" id="SSF81301">
    <property type="entry name" value="Nucleotidyltransferase"/>
    <property type="match status" value="1"/>
</dbReference>
<evidence type="ECO:0000256" key="2">
    <source>
        <dbReference type="HAMAP-Rule" id="MF_01477"/>
    </source>
</evidence>
<accession>A0A1D9P1A1</accession>
<dbReference type="GO" id="GO:0043023">
    <property type="term" value="F:ribosomal large subunit binding"/>
    <property type="evidence" value="ECO:0007669"/>
    <property type="project" value="TreeGrafter"/>
</dbReference>